<keyword evidence="12 17" id="KW-0378">Hydrolase</keyword>
<dbReference type="GO" id="GO:0006526">
    <property type="term" value="P:L-arginine biosynthetic process"/>
    <property type="evidence" value="ECO:0007669"/>
    <property type="project" value="UniProtKB-KW"/>
</dbReference>
<comment type="similarity">
    <text evidence="5">Belongs to the peptidase M20A family. ArgE subfamily.</text>
</comment>
<dbReference type="InterPro" id="IPR010182">
    <property type="entry name" value="ArgE/DapE"/>
</dbReference>
<dbReference type="GO" id="GO:0046872">
    <property type="term" value="F:metal ion binding"/>
    <property type="evidence" value="ECO:0007669"/>
    <property type="project" value="UniProtKB-KW"/>
</dbReference>
<proteinExistence type="inferred from homology"/>
<organism evidence="17">
    <name type="scientific">Sheuella amnicola</name>
    <dbReference type="NCBI Taxonomy" id="2707330"/>
    <lineage>
        <taxon>Bacteria</taxon>
        <taxon>Pseudomonadati</taxon>
        <taxon>Pseudomonadota</taxon>
        <taxon>Betaproteobacteria</taxon>
        <taxon>Burkholderiales</taxon>
        <taxon>Alcaligenaceae</taxon>
        <taxon>Sheuella</taxon>
    </lineage>
</organism>
<dbReference type="AlphaFoldDB" id="A0A6B2QYQ7"/>
<evidence type="ECO:0000256" key="4">
    <source>
        <dbReference type="ARBA" id="ARBA00005130"/>
    </source>
</evidence>
<dbReference type="FunFam" id="3.30.70.360:FF:000003">
    <property type="entry name" value="Acetylornithine deacetylase"/>
    <property type="match status" value="1"/>
</dbReference>
<dbReference type="PROSITE" id="PS00759">
    <property type="entry name" value="ARGE_DAPE_CPG2_2"/>
    <property type="match status" value="1"/>
</dbReference>
<keyword evidence="11" id="KW-0479">Metal-binding</keyword>
<dbReference type="SUPFAM" id="SSF55031">
    <property type="entry name" value="Bacterial exopeptidase dimerisation domain"/>
    <property type="match status" value="1"/>
</dbReference>
<evidence type="ECO:0000256" key="9">
    <source>
        <dbReference type="ARBA" id="ARBA00022571"/>
    </source>
</evidence>
<dbReference type="PANTHER" id="PTHR43808:SF31">
    <property type="entry name" value="N-ACETYL-L-CITRULLINE DEACETYLASE"/>
    <property type="match status" value="1"/>
</dbReference>
<keyword evidence="8" id="KW-0963">Cytoplasm</keyword>
<dbReference type="GO" id="GO:0005737">
    <property type="term" value="C:cytoplasm"/>
    <property type="evidence" value="ECO:0007669"/>
    <property type="project" value="UniProtKB-SubCell"/>
</dbReference>
<evidence type="ECO:0000256" key="10">
    <source>
        <dbReference type="ARBA" id="ARBA00022605"/>
    </source>
</evidence>
<dbReference type="SUPFAM" id="SSF53187">
    <property type="entry name" value="Zn-dependent exopeptidases"/>
    <property type="match status" value="1"/>
</dbReference>
<dbReference type="NCBIfam" id="TIGR01892">
    <property type="entry name" value="AcOrn-deacetyl"/>
    <property type="match status" value="1"/>
</dbReference>
<comment type="subcellular location">
    <subcellularLocation>
        <location evidence="3">Cytoplasm</location>
    </subcellularLocation>
</comment>
<evidence type="ECO:0000313" key="17">
    <source>
        <dbReference type="EMBL" id="NDY83736.1"/>
    </source>
</evidence>
<name>A0A6B2QYQ7_9BURK</name>
<evidence type="ECO:0000256" key="11">
    <source>
        <dbReference type="ARBA" id="ARBA00022723"/>
    </source>
</evidence>
<dbReference type="GO" id="GO:0009089">
    <property type="term" value="P:lysine biosynthetic process via diaminopimelate"/>
    <property type="evidence" value="ECO:0007669"/>
    <property type="project" value="UniProtKB-UniPathway"/>
</dbReference>
<evidence type="ECO:0000256" key="14">
    <source>
        <dbReference type="ARBA" id="ARBA00023285"/>
    </source>
</evidence>
<dbReference type="EC" id="3.5.1.18" evidence="6"/>
<evidence type="ECO:0000256" key="8">
    <source>
        <dbReference type="ARBA" id="ARBA00022490"/>
    </source>
</evidence>
<dbReference type="GO" id="GO:0008777">
    <property type="term" value="F:acetylornithine deacetylase activity"/>
    <property type="evidence" value="ECO:0007669"/>
    <property type="project" value="TreeGrafter"/>
</dbReference>
<keyword evidence="10" id="KW-0028">Amino-acid biosynthesis</keyword>
<comment type="pathway">
    <text evidence="4">Amino-acid biosynthesis; L-lysine biosynthesis via DAP pathway; LL-2,6-diaminopimelate from (S)-tetrahydrodipicolinate (succinylase route): step 3/3.</text>
</comment>
<dbReference type="InterPro" id="IPR036264">
    <property type="entry name" value="Bact_exopeptidase_dim_dom"/>
</dbReference>
<dbReference type="NCBIfam" id="NF005710">
    <property type="entry name" value="PRK07522.1"/>
    <property type="match status" value="1"/>
</dbReference>
<dbReference type="EMBL" id="JAAGRN010000007">
    <property type="protein sequence ID" value="NDY83736.1"/>
    <property type="molecule type" value="Genomic_DNA"/>
</dbReference>
<dbReference type="GO" id="GO:0009014">
    <property type="term" value="F:succinyl-diaminopimelate desuccinylase activity"/>
    <property type="evidence" value="ECO:0007669"/>
    <property type="project" value="UniProtKB-EC"/>
</dbReference>
<evidence type="ECO:0000256" key="2">
    <source>
        <dbReference type="ARBA" id="ARBA00001947"/>
    </source>
</evidence>
<evidence type="ECO:0000256" key="7">
    <source>
        <dbReference type="ARBA" id="ARBA00016853"/>
    </source>
</evidence>
<comment type="caution">
    <text evidence="17">The sequence shown here is derived from an EMBL/GenBank/DDBJ whole genome shotgun (WGS) entry which is preliminary data.</text>
</comment>
<dbReference type="Pfam" id="PF07687">
    <property type="entry name" value="M20_dimer"/>
    <property type="match status" value="1"/>
</dbReference>
<evidence type="ECO:0000259" key="16">
    <source>
        <dbReference type="Pfam" id="PF07687"/>
    </source>
</evidence>
<gene>
    <name evidence="17" type="primary">argE</name>
    <name evidence="17" type="ORF">G3I67_10875</name>
</gene>
<dbReference type="InterPro" id="IPR001261">
    <property type="entry name" value="ArgE/DapE_CS"/>
</dbReference>
<dbReference type="RefSeq" id="WP_163655247.1">
    <property type="nucleotide sequence ID" value="NZ_JAAGRN010000007.1"/>
</dbReference>
<dbReference type="Gene3D" id="3.30.70.360">
    <property type="match status" value="1"/>
</dbReference>
<evidence type="ECO:0000256" key="1">
    <source>
        <dbReference type="ARBA" id="ARBA00001941"/>
    </source>
</evidence>
<keyword evidence="14" id="KW-0170">Cobalt</keyword>
<dbReference type="InterPro" id="IPR002933">
    <property type="entry name" value="Peptidase_M20"/>
</dbReference>
<reference evidence="17" key="1">
    <citation type="submission" date="2020-02" db="EMBL/GenBank/DDBJ databases">
        <authorList>
            <person name="Chen W.-M."/>
        </authorList>
    </citation>
    <scope>NUCLEOTIDE SEQUENCE</scope>
    <source>
        <strain evidence="17">NBD-18</strain>
    </source>
</reference>
<sequence length="393" mass="42926">MNSNKILQKTIELLKALVAFDTTSRESNLGLIQFVQNYLADLGIDSRLSYDADKRKANLFATIGNQSGRGIVLCGHTDVVPVDGQAWDTNPFEAHIADGKIYGRGAVDMKGFIAATLAMLPSYQSSALKQPLHLALTYDEEVGCVGVQTLIRDLQALDIHPAGCFVGEPTRMQVMTAHKGIRVTRCHVRGLEAHSSLAPEAVNAIEYAGRIIEQIRQVAVDLRTHGPFDSGFKVAHTTMQTGLIKGGTAPNIVPKDCEFVFDCRPLPQSNADELIGKIQSYAEKIKVEMRNIYSQADITFETLANAAPLNTPDEAPISYLGRALARNNLLGRVSFATDAGWLHQAGIPCVVVGPGDIDVAHKPNEYVEVSQLEECLGFLDRLRERMTQEVLLC</sequence>
<evidence type="ECO:0000256" key="12">
    <source>
        <dbReference type="ARBA" id="ARBA00022801"/>
    </source>
</evidence>
<accession>A0A6B2QYQ7</accession>
<dbReference type="NCBIfam" id="TIGR01910">
    <property type="entry name" value="DapE-ArgE"/>
    <property type="match status" value="1"/>
</dbReference>
<evidence type="ECO:0000256" key="15">
    <source>
        <dbReference type="ARBA" id="ARBA00051301"/>
    </source>
</evidence>
<keyword evidence="9" id="KW-0055">Arginine biosynthesis</keyword>
<comment type="cofactor">
    <cofactor evidence="1">
        <name>Co(2+)</name>
        <dbReference type="ChEBI" id="CHEBI:48828"/>
    </cofactor>
</comment>
<dbReference type="InterPro" id="IPR050072">
    <property type="entry name" value="Peptidase_M20A"/>
</dbReference>
<evidence type="ECO:0000256" key="5">
    <source>
        <dbReference type="ARBA" id="ARBA00005691"/>
    </source>
</evidence>
<keyword evidence="13" id="KW-0862">Zinc</keyword>
<dbReference type="Pfam" id="PF01546">
    <property type="entry name" value="Peptidase_M20"/>
    <property type="match status" value="1"/>
</dbReference>
<feature type="domain" description="Peptidase M20 dimerisation" evidence="16">
    <location>
        <begin position="176"/>
        <end position="288"/>
    </location>
</feature>
<dbReference type="InterPro" id="IPR011650">
    <property type="entry name" value="Peptidase_M20_dimer"/>
</dbReference>
<comment type="cofactor">
    <cofactor evidence="2">
        <name>Zn(2+)</name>
        <dbReference type="ChEBI" id="CHEBI:29105"/>
    </cofactor>
</comment>
<evidence type="ECO:0000256" key="3">
    <source>
        <dbReference type="ARBA" id="ARBA00004496"/>
    </source>
</evidence>
<dbReference type="Gene3D" id="3.40.630.10">
    <property type="entry name" value="Zn peptidases"/>
    <property type="match status" value="1"/>
</dbReference>
<dbReference type="UniPathway" id="UPA00034">
    <property type="reaction ID" value="UER00021"/>
</dbReference>
<dbReference type="InterPro" id="IPR010169">
    <property type="entry name" value="AcOrn-deacetyl"/>
</dbReference>
<evidence type="ECO:0000256" key="6">
    <source>
        <dbReference type="ARBA" id="ARBA00011921"/>
    </source>
</evidence>
<dbReference type="CDD" id="cd03894">
    <property type="entry name" value="M20_ArgE"/>
    <property type="match status" value="1"/>
</dbReference>
<protein>
    <recommendedName>
        <fullName evidence="7">Probable succinyl-diaminopimelate desuccinylase</fullName>
        <ecNumber evidence="6">3.5.1.18</ecNumber>
    </recommendedName>
</protein>
<dbReference type="PANTHER" id="PTHR43808">
    <property type="entry name" value="ACETYLORNITHINE DEACETYLASE"/>
    <property type="match status" value="1"/>
</dbReference>
<evidence type="ECO:0000256" key="13">
    <source>
        <dbReference type="ARBA" id="ARBA00022833"/>
    </source>
</evidence>
<comment type="catalytic activity">
    <reaction evidence="15">
        <text>N-succinyl-(2S,6S)-2,6-diaminopimelate + H2O = (2S,6S)-2,6-diaminopimelate + succinate</text>
        <dbReference type="Rhea" id="RHEA:22608"/>
        <dbReference type="ChEBI" id="CHEBI:15377"/>
        <dbReference type="ChEBI" id="CHEBI:30031"/>
        <dbReference type="ChEBI" id="CHEBI:57609"/>
        <dbReference type="ChEBI" id="CHEBI:58087"/>
        <dbReference type="EC" id="3.5.1.18"/>
    </reaction>
</comment>